<dbReference type="InterPro" id="IPR041266">
    <property type="entry name" value="EDS1_EP"/>
</dbReference>
<dbReference type="InterPro" id="IPR029058">
    <property type="entry name" value="AB_hydrolase_fold"/>
</dbReference>
<accession>A0A6P8CNA9</accession>
<keyword evidence="5" id="KW-0611">Plant defense</keyword>
<dbReference type="InterPro" id="IPR002921">
    <property type="entry name" value="Fungal_lipase-type"/>
</dbReference>
<reference evidence="9" key="1">
    <citation type="journal article" date="2020" name="Plant Biotechnol. J.">
        <title>The pomegranate (Punica granatum L.) draft genome dissects genetic divergence between soft- and hard-seeded cultivars.</title>
        <authorList>
            <person name="Luo X."/>
            <person name="Li H."/>
            <person name="Wu Z."/>
            <person name="Yao W."/>
            <person name="Zhao P."/>
            <person name="Cao D."/>
            <person name="Yu H."/>
            <person name="Li K."/>
            <person name="Poudel K."/>
            <person name="Zhao D."/>
            <person name="Zhang F."/>
            <person name="Xia X."/>
            <person name="Chen L."/>
            <person name="Wang Q."/>
            <person name="Jing D."/>
            <person name="Cao S."/>
        </authorList>
    </citation>
    <scope>NUCLEOTIDE SEQUENCE [LARGE SCALE GENOMIC DNA]</scope>
    <source>
        <strain evidence="9">cv. Tunisia</strain>
    </source>
</reference>
<dbReference type="AlphaFoldDB" id="A0A6P8CNA9"/>
<comment type="subcellular location">
    <subcellularLocation>
        <location evidence="2">Cytoplasm</location>
    </subcellularLocation>
    <subcellularLocation>
        <location evidence="1">Nucleus</location>
    </subcellularLocation>
</comment>
<evidence type="ECO:0000256" key="1">
    <source>
        <dbReference type="ARBA" id="ARBA00004123"/>
    </source>
</evidence>
<evidence type="ECO:0000259" key="7">
    <source>
        <dbReference type="Pfam" id="PF01764"/>
    </source>
</evidence>
<reference evidence="10" key="2">
    <citation type="submission" date="2025-08" db="UniProtKB">
        <authorList>
            <consortium name="RefSeq"/>
        </authorList>
    </citation>
    <scope>IDENTIFICATION</scope>
    <source>
        <tissue evidence="10">Leaf</tissue>
    </source>
</reference>
<evidence type="ECO:0000256" key="3">
    <source>
        <dbReference type="ARBA" id="ARBA00022490"/>
    </source>
</evidence>
<dbReference type="PANTHER" id="PTHR47413">
    <property type="entry name" value="LIPASE-LIKE PAD4"/>
    <property type="match status" value="1"/>
</dbReference>
<organism evidence="9 10">
    <name type="scientific">Punica granatum</name>
    <name type="common">Pomegranate</name>
    <dbReference type="NCBI Taxonomy" id="22663"/>
    <lineage>
        <taxon>Eukaryota</taxon>
        <taxon>Viridiplantae</taxon>
        <taxon>Streptophyta</taxon>
        <taxon>Embryophyta</taxon>
        <taxon>Tracheophyta</taxon>
        <taxon>Spermatophyta</taxon>
        <taxon>Magnoliopsida</taxon>
        <taxon>eudicotyledons</taxon>
        <taxon>Gunneridae</taxon>
        <taxon>Pentapetalae</taxon>
        <taxon>rosids</taxon>
        <taxon>malvids</taxon>
        <taxon>Myrtales</taxon>
        <taxon>Lythraceae</taxon>
        <taxon>Punica</taxon>
    </lineage>
</organism>
<feature type="domain" description="Fungal lipase-type" evidence="7">
    <location>
        <begin position="105"/>
        <end position="216"/>
    </location>
</feature>
<evidence type="ECO:0000259" key="8">
    <source>
        <dbReference type="Pfam" id="PF18117"/>
    </source>
</evidence>
<evidence type="ECO:0000256" key="2">
    <source>
        <dbReference type="ARBA" id="ARBA00004496"/>
    </source>
</evidence>
<dbReference type="Proteomes" id="UP000515151">
    <property type="component" value="Chromosome 3"/>
</dbReference>
<dbReference type="GO" id="GO:0005737">
    <property type="term" value="C:cytoplasm"/>
    <property type="evidence" value="ECO:0007669"/>
    <property type="project" value="UniProtKB-SubCell"/>
</dbReference>
<keyword evidence="3" id="KW-0963">Cytoplasm</keyword>
<keyword evidence="9" id="KW-1185">Reference proteome</keyword>
<name>A0A6P8CNA9_PUNGR</name>
<feature type="domain" description="EDS1 EP" evidence="8">
    <location>
        <begin position="411"/>
        <end position="626"/>
    </location>
</feature>
<proteinExistence type="predicted"/>
<dbReference type="SUPFAM" id="SSF53474">
    <property type="entry name" value="alpha/beta-Hydrolases"/>
    <property type="match status" value="1"/>
</dbReference>
<sequence length="634" mass="71808">MDDPSQASEFESSEVLATFLSSTLLPFDSWRLCSLANTAAPGSFVVDQVGTVGYVAFSGIQVLPMGQLGSSGTGSGDLVPLDATSNSLFPAFKVHGGGEGEEEEETVVMVHWGMLQLFISFFVSTDLQTKIDQLMQQSKSLVITGHSVGATTASLTVLWLLCRLKSTFSSPPVLCITFGSPLLGNESLTNAILRERWGGRFCHIVSNYDIMPRLLFAPLLSVTHQLHFLLQFWHLSMASQTSQCPVLALTEQDINGFFGTILSSVEVTARTEEGSGSGMKSFWPFGSYLFCSEEGAICMDNETCVVKMLHLMLLSGSPSRSIEDHLRYGNYVSKLSFQFLTRRNFMTREISESNYEASVSLALQSSGTHGQEPVSTLAKDCLITARRVGRAPNINSANLAIRLSKIVPFRAEIEWYKACCDKSDDQMGYYDSFKRRGASKRESRVNMNRIKLGSFWDDVIHMLERNELPHDFHRRAKWINASLFYRLLVEPLDIAEYYRLGLHHSKGHYLLHGRERRFEISDRWWREREGADKQETHKRSKFASLTQDSCFWARVEEAWDWLDDVRRETDHGKLEFLLQRIRNFEMYAAKLIETKEVSEDVIAKNSTYSLCIEKWRTLQSSLRQEHQDSSLALN</sequence>
<dbReference type="PANTHER" id="PTHR47413:SF2">
    <property type="entry name" value="LIPASE-LIKE PAD4"/>
    <property type="match status" value="1"/>
</dbReference>
<evidence type="ECO:0000313" key="9">
    <source>
        <dbReference type="Proteomes" id="UP000515151"/>
    </source>
</evidence>
<dbReference type="Pfam" id="PF18117">
    <property type="entry name" value="EDS1_EP"/>
    <property type="match status" value="1"/>
</dbReference>
<dbReference type="RefSeq" id="XP_031385792.1">
    <property type="nucleotide sequence ID" value="XM_031529932.1"/>
</dbReference>
<dbReference type="Gene3D" id="3.40.50.1820">
    <property type="entry name" value="alpha/beta hydrolase"/>
    <property type="match status" value="1"/>
</dbReference>
<keyword evidence="4" id="KW-0378">Hydrolase</keyword>
<protein>
    <submittedName>
        <fullName evidence="10">Lipase-like PAD4 isoform X1</fullName>
    </submittedName>
</protein>
<dbReference type="GO" id="GO:0016787">
    <property type="term" value="F:hydrolase activity"/>
    <property type="evidence" value="ECO:0007669"/>
    <property type="project" value="UniProtKB-KW"/>
</dbReference>
<dbReference type="Pfam" id="PF01764">
    <property type="entry name" value="Lipase_3"/>
    <property type="match status" value="1"/>
</dbReference>
<evidence type="ECO:0000256" key="4">
    <source>
        <dbReference type="ARBA" id="ARBA00022801"/>
    </source>
</evidence>
<keyword evidence="6" id="KW-0539">Nucleus</keyword>
<dbReference type="OrthoDB" id="426718at2759"/>
<dbReference type="GO" id="GO:0006629">
    <property type="term" value="P:lipid metabolic process"/>
    <property type="evidence" value="ECO:0007669"/>
    <property type="project" value="InterPro"/>
</dbReference>
<dbReference type="GO" id="GO:0006952">
    <property type="term" value="P:defense response"/>
    <property type="evidence" value="ECO:0007669"/>
    <property type="project" value="UniProtKB-KW"/>
</dbReference>
<evidence type="ECO:0000313" key="10">
    <source>
        <dbReference type="RefSeq" id="XP_031385792.1"/>
    </source>
</evidence>
<dbReference type="GO" id="GO:0005634">
    <property type="term" value="C:nucleus"/>
    <property type="evidence" value="ECO:0007669"/>
    <property type="project" value="UniProtKB-SubCell"/>
</dbReference>
<evidence type="ECO:0000256" key="6">
    <source>
        <dbReference type="ARBA" id="ARBA00023242"/>
    </source>
</evidence>
<dbReference type="GeneID" id="116199546"/>
<evidence type="ECO:0000256" key="5">
    <source>
        <dbReference type="ARBA" id="ARBA00022821"/>
    </source>
</evidence>
<gene>
    <name evidence="10" type="primary">LOC116199546</name>
</gene>